<dbReference type="PANTHER" id="PTHR46111">
    <property type="entry name" value="RIBOSOMAL RNA SMALL SUBUNIT METHYLTRANSFERASE I"/>
    <property type="match status" value="1"/>
</dbReference>
<dbReference type="InterPro" id="IPR000878">
    <property type="entry name" value="4pyrrol_Mease"/>
</dbReference>
<dbReference type="GO" id="GO:0005737">
    <property type="term" value="C:cytoplasm"/>
    <property type="evidence" value="ECO:0007669"/>
    <property type="project" value="UniProtKB-SubCell"/>
</dbReference>
<keyword evidence="2 6" id="KW-0698">rRNA processing</keyword>
<dbReference type="HOGENOM" id="CLU_044779_2_0_4"/>
<dbReference type="eggNOG" id="COG0313">
    <property type="taxonomic scope" value="Bacteria"/>
</dbReference>
<accession>A0A077DG41</accession>
<feature type="domain" description="RsmI HTH" evidence="8">
    <location>
        <begin position="253"/>
        <end position="295"/>
    </location>
</feature>
<dbReference type="GO" id="GO:0070677">
    <property type="term" value="F:rRNA (cytosine-2'-O-)-methyltransferase activity"/>
    <property type="evidence" value="ECO:0007669"/>
    <property type="project" value="UniProtKB-UniRule"/>
</dbReference>
<reference evidence="9 10" key="1">
    <citation type="journal article" date="2014" name="BMC Genomics">
        <title>A genomic perspective on a new bacterial genus and species from the Alcaligenaceae family, Basilea psittacipulmonis.</title>
        <authorList>
            <person name="Whiteson K.L."/>
            <person name="Hernandez D."/>
            <person name="Lazarevic V."/>
            <person name="Gaia N."/>
            <person name="Farinelli L."/>
            <person name="Francois P."/>
            <person name="Pilo P."/>
            <person name="Frey J."/>
            <person name="Schrenzel J."/>
        </authorList>
    </citation>
    <scope>NUCLEOTIDE SEQUENCE [LARGE SCALE GENOMIC DNA]</scope>
    <source>
        <strain evidence="9 10">DSM 24701</strain>
    </source>
</reference>
<dbReference type="PROSITE" id="PS01296">
    <property type="entry name" value="RSMI"/>
    <property type="match status" value="1"/>
</dbReference>
<keyword evidence="5 6" id="KW-0949">S-adenosyl-L-methionine</keyword>
<evidence type="ECO:0000256" key="3">
    <source>
        <dbReference type="ARBA" id="ARBA00022603"/>
    </source>
</evidence>
<dbReference type="InterPro" id="IPR014776">
    <property type="entry name" value="4pyrrole_Mease_sub2"/>
</dbReference>
<evidence type="ECO:0000256" key="5">
    <source>
        <dbReference type="ARBA" id="ARBA00022691"/>
    </source>
</evidence>
<name>A0A077DG41_9BURK</name>
<evidence type="ECO:0000256" key="6">
    <source>
        <dbReference type="HAMAP-Rule" id="MF_01877"/>
    </source>
</evidence>
<evidence type="ECO:0000256" key="4">
    <source>
        <dbReference type="ARBA" id="ARBA00022679"/>
    </source>
</evidence>
<proteinExistence type="inferred from homology"/>
<dbReference type="Gene3D" id="3.30.950.10">
    <property type="entry name" value="Methyltransferase, Cobalt-precorrin-4 Transmethylase, Domain 2"/>
    <property type="match status" value="1"/>
</dbReference>
<dbReference type="FunFam" id="3.40.1010.10:FF:000007">
    <property type="entry name" value="Ribosomal RNA small subunit methyltransferase I"/>
    <property type="match status" value="1"/>
</dbReference>
<evidence type="ECO:0000256" key="2">
    <source>
        <dbReference type="ARBA" id="ARBA00022552"/>
    </source>
</evidence>
<dbReference type="SUPFAM" id="SSF53790">
    <property type="entry name" value="Tetrapyrrole methylase"/>
    <property type="match status" value="1"/>
</dbReference>
<dbReference type="Pfam" id="PF23016">
    <property type="entry name" value="RsmI_C"/>
    <property type="match status" value="1"/>
</dbReference>
<comment type="similarity">
    <text evidence="6">Belongs to the methyltransferase superfamily. RsmI family.</text>
</comment>
<sequence length="298" mass="32985">MKLTLLEQAFQSISQQHWPASSLYMIATPIGNLSDISLRALYALQLVDVIACEDTRSSKVLLNQWGIQTPLIALHRHNEREASQSVLSYLAEGKRVAYISDAGTPAISDPGGKLVADILNEGFRVIPLPGPCAAVTALMASGLSDDESPAFLFAGFVPSKGKQAWLEQYASFDTTVVFYEAPHRILDTARLFEALFEKERRVVVARELTKRFEEISVQTVETLTQWLEADHHRQQGEFVLLLEGKKSPVSTQADYIPLLKILLEEGVSAKDASRIVARFGGGNKKQIYQEILNLKASD</sequence>
<keyword evidence="3 6" id="KW-0489">Methyltransferase</keyword>
<dbReference type="Proteomes" id="UP000028945">
    <property type="component" value="Chromosome"/>
</dbReference>
<dbReference type="EC" id="2.1.1.198" evidence="6"/>
<organism evidence="9 10">
    <name type="scientific">Basilea psittacipulmonis DSM 24701</name>
    <dbReference type="NCBI Taxonomy" id="1072685"/>
    <lineage>
        <taxon>Bacteria</taxon>
        <taxon>Pseudomonadati</taxon>
        <taxon>Pseudomonadota</taxon>
        <taxon>Betaproteobacteria</taxon>
        <taxon>Burkholderiales</taxon>
        <taxon>Alcaligenaceae</taxon>
        <taxon>Basilea</taxon>
    </lineage>
</organism>
<dbReference type="Pfam" id="PF00590">
    <property type="entry name" value="TP_methylase"/>
    <property type="match status" value="1"/>
</dbReference>
<evidence type="ECO:0000259" key="7">
    <source>
        <dbReference type="Pfam" id="PF00590"/>
    </source>
</evidence>
<dbReference type="InterPro" id="IPR035996">
    <property type="entry name" value="4pyrrol_Methylase_sf"/>
</dbReference>
<dbReference type="Gene3D" id="3.40.1010.10">
    <property type="entry name" value="Cobalt-precorrin-4 Transmethylase, Domain 1"/>
    <property type="match status" value="1"/>
</dbReference>
<feature type="domain" description="Tetrapyrrole methylase" evidence="7">
    <location>
        <begin position="23"/>
        <end position="223"/>
    </location>
</feature>
<dbReference type="InterPro" id="IPR053910">
    <property type="entry name" value="RsmI_HTH"/>
</dbReference>
<comment type="function">
    <text evidence="6">Catalyzes the 2'-O-methylation of the ribose of cytidine 1402 (C1402) in 16S rRNA.</text>
</comment>
<dbReference type="KEGG" id="bpsi:IX83_01205"/>
<evidence type="ECO:0000313" key="10">
    <source>
        <dbReference type="Proteomes" id="UP000028945"/>
    </source>
</evidence>
<evidence type="ECO:0000313" key="9">
    <source>
        <dbReference type="EMBL" id="AIL32123.1"/>
    </source>
</evidence>
<dbReference type="CDD" id="cd11648">
    <property type="entry name" value="RsmI"/>
    <property type="match status" value="1"/>
</dbReference>
<gene>
    <name evidence="6" type="primary">rsmI</name>
    <name evidence="9" type="ORF">IX83_01205</name>
</gene>
<keyword evidence="1 6" id="KW-0963">Cytoplasm</keyword>
<dbReference type="PANTHER" id="PTHR46111:SF1">
    <property type="entry name" value="RIBOSOMAL RNA SMALL SUBUNIT METHYLTRANSFERASE I"/>
    <property type="match status" value="1"/>
</dbReference>
<protein>
    <recommendedName>
        <fullName evidence="6">Ribosomal RNA small subunit methyltransferase I</fullName>
        <ecNumber evidence="6">2.1.1.198</ecNumber>
    </recommendedName>
    <alternativeName>
        <fullName evidence="6">16S rRNA 2'-O-ribose C1402 methyltransferase</fullName>
    </alternativeName>
    <alternativeName>
        <fullName evidence="6">rRNA (cytidine-2'-O-)-methyltransferase RsmI</fullName>
    </alternativeName>
</protein>
<comment type="subcellular location">
    <subcellularLocation>
        <location evidence="6">Cytoplasm</location>
    </subcellularLocation>
</comment>
<dbReference type="InterPro" id="IPR008189">
    <property type="entry name" value="rRNA_ssu_MeTfrase_I"/>
</dbReference>
<dbReference type="InterPro" id="IPR014777">
    <property type="entry name" value="4pyrrole_Mease_sub1"/>
</dbReference>
<comment type="catalytic activity">
    <reaction evidence="6">
        <text>cytidine(1402) in 16S rRNA + S-adenosyl-L-methionine = 2'-O-methylcytidine(1402) in 16S rRNA + S-adenosyl-L-homocysteine + H(+)</text>
        <dbReference type="Rhea" id="RHEA:42924"/>
        <dbReference type="Rhea" id="RHEA-COMP:10285"/>
        <dbReference type="Rhea" id="RHEA-COMP:10286"/>
        <dbReference type="ChEBI" id="CHEBI:15378"/>
        <dbReference type="ChEBI" id="CHEBI:57856"/>
        <dbReference type="ChEBI" id="CHEBI:59789"/>
        <dbReference type="ChEBI" id="CHEBI:74495"/>
        <dbReference type="ChEBI" id="CHEBI:82748"/>
        <dbReference type="EC" id="2.1.1.198"/>
    </reaction>
</comment>
<keyword evidence="10" id="KW-1185">Reference proteome</keyword>
<dbReference type="NCBIfam" id="TIGR00096">
    <property type="entry name" value="16S rRNA (cytidine(1402)-2'-O)-methyltransferase"/>
    <property type="match status" value="1"/>
</dbReference>
<keyword evidence="4 6" id="KW-0808">Transferase</keyword>
<evidence type="ECO:0000259" key="8">
    <source>
        <dbReference type="Pfam" id="PF23016"/>
    </source>
</evidence>
<dbReference type="EMBL" id="CP009238">
    <property type="protein sequence ID" value="AIL32123.1"/>
    <property type="molecule type" value="Genomic_DNA"/>
</dbReference>
<dbReference type="STRING" id="1072685.IX83_01205"/>
<dbReference type="AlphaFoldDB" id="A0A077DG41"/>
<dbReference type="PIRSF" id="PIRSF005917">
    <property type="entry name" value="MTase_YraL"/>
    <property type="match status" value="1"/>
</dbReference>
<dbReference type="FunFam" id="3.30.950.10:FF:000002">
    <property type="entry name" value="Ribosomal RNA small subunit methyltransferase I"/>
    <property type="match status" value="1"/>
</dbReference>
<evidence type="ECO:0000256" key="1">
    <source>
        <dbReference type="ARBA" id="ARBA00022490"/>
    </source>
</evidence>
<dbReference type="HAMAP" id="MF_01877">
    <property type="entry name" value="16SrRNA_methyltr_I"/>
    <property type="match status" value="1"/>
</dbReference>
<dbReference type="InterPro" id="IPR018063">
    <property type="entry name" value="SAM_MeTrfase_RsmI_CS"/>
</dbReference>